<feature type="compositionally biased region" description="Polar residues" evidence="1">
    <location>
        <begin position="117"/>
        <end position="130"/>
    </location>
</feature>
<evidence type="ECO:0000256" key="1">
    <source>
        <dbReference type="SAM" id="MobiDB-lite"/>
    </source>
</evidence>
<name>A0AAW1A0G2_9HYME</name>
<evidence type="ECO:0000313" key="3">
    <source>
        <dbReference type="Proteomes" id="UP001432146"/>
    </source>
</evidence>
<gene>
    <name evidence="2" type="ORF">QLX08_004824</name>
</gene>
<dbReference type="EMBL" id="JAWNGG020000077">
    <property type="protein sequence ID" value="KAK9303515.1"/>
    <property type="molecule type" value="Genomic_DNA"/>
</dbReference>
<feature type="compositionally biased region" description="Low complexity" evidence="1">
    <location>
        <begin position="384"/>
        <end position="396"/>
    </location>
</feature>
<feature type="region of interest" description="Disordered" evidence="1">
    <location>
        <begin position="371"/>
        <end position="396"/>
    </location>
</feature>
<protein>
    <submittedName>
        <fullName evidence="2">Uncharacterized protein</fullName>
    </submittedName>
</protein>
<feature type="compositionally biased region" description="Low complexity" evidence="1">
    <location>
        <begin position="440"/>
        <end position="453"/>
    </location>
</feature>
<reference evidence="2 3" key="1">
    <citation type="submission" date="2024-05" db="EMBL/GenBank/DDBJ databases">
        <title>The nuclear and mitochondrial genome assemblies of Tetragonisca angustula (Apidae: Meliponini), a tiny yet remarkable pollinator in the Neotropics.</title>
        <authorList>
            <person name="Ferrari R."/>
            <person name="Ricardo P.C."/>
            <person name="Dias F.C."/>
            <person name="Araujo N.S."/>
            <person name="Soares D.O."/>
            <person name="Zhou Q.-S."/>
            <person name="Zhu C.-D."/>
            <person name="Coutinho L."/>
            <person name="Airas M.C."/>
            <person name="Batista T.M."/>
        </authorList>
    </citation>
    <scope>NUCLEOTIDE SEQUENCE [LARGE SCALE GENOMIC DNA]</scope>
    <source>
        <strain evidence="2">ASF017062</strain>
        <tissue evidence="2">Abdomen</tissue>
    </source>
</reference>
<evidence type="ECO:0000313" key="2">
    <source>
        <dbReference type="EMBL" id="KAK9303515.1"/>
    </source>
</evidence>
<proteinExistence type="predicted"/>
<feature type="compositionally biased region" description="Basic and acidic residues" evidence="1">
    <location>
        <begin position="455"/>
        <end position="464"/>
    </location>
</feature>
<dbReference type="Proteomes" id="UP001432146">
    <property type="component" value="Unassembled WGS sequence"/>
</dbReference>
<feature type="compositionally biased region" description="Polar residues" evidence="1">
    <location>
        <begin position="78"/>
        <end position="88"/>
    </location>
</feature>
<feature type="compositionally biased region" description="Polar residues" evidence="1">
    <location>
        <begin position="466"/>
        <end position="476"/>
    </location>
</feature>
<comment type="caution">
    <text evidence="2">The sequence shown here is derived from an EMBL/GenBank/DDBJ whole genome shotgun (WGS) entry which is preliminary data.</text>
</comment>
<dbReference type="AlphaFoldDB" id="A0AAW1A0G2"/>
<feature type="compositionally biased region" description="Polar residues" evidence="1">
    <location>
        <begin position="372"/>
        <end position="383"/>
    </location>
</feature>
<feature type="region of interest" description="Disordered" evidence="1">
    <location>
        <begin position="428"/>
        <end position="476"/>
    </location>
</feature>
<accession>A0AAW1A0G2</accession>
<keyword evidence="3" id="KW-1185">Reference proteome</keyword>
<sequence>MNQKFPLRCFEDKALVSHIVTRHLPLYCYLCGEIFKQSKDLESLGTCKWWKSKQRHSLVSAQKSILGTPPLVSDEKNPSQFGSLTSPPELYRNTSTPMLVDQKTGFNFKTPNVPNFSLKTPKTDSASLNNYEVRGSSQRSSLKSDDSSNYVTCPSVNIHEETPFRTWPPNYGSKELPRCLENMKVKSNNDSSDNNCVEDMELTDVEGEVLPNSQSLETCQTEKRRDSIKKVRFSDQHETPSEPNSMAATINMTENEEYFDTSEMKELLEGSQIKIYEDNAKNIEKENHNPNSVNDVGQRSDDSSRVLLMVVVENNSKKTTTDLINSGLKKLEGIVTNRNLLAKSNSFPGSSNSVTSVDSYYSISSQNYYSSPNELSSSANRDPNTSNSSTDNNSSSGIFSMMANAMKSVMRSFSAIGTTKNIGKRQVFSREDNALTPSTSGFSSMSNLESFSSQRAEKRRRDDIENVSSSQRSTEQVELLSPVAKRHRGWYKIKAREPIARMRQLSSQRRVSSETQVFRQGSLSVGNTVLPLPDRAHQSTQTE</sequence>
<feature type="region of interest" description="Disordered" evidence="1">
    <location>
        <begin position="117"/>
        <end position="149"/>
    </location>
</feature>
<organism evidence="2 3">
    <name type="scientific">Tetragonisca angustula</name>
    <dbReference type="NCBI Taxonomy" id="166442"/>
    <lineage>
        <taxon>Eukaryota</taxon>
        <taxon>Metazoa</taxon>
        <taxon>Ecdysozoa</taxon>
        <taxon>Arthropoda</taxon>
        <taxon>Hexapoda</taxon>
        <taxon>Insecta</taxon>
        <taxon>Pterygota</taxon>
        <taxon>Neoptera</taxon>
        <taxon>Endopterygota</taxon>
        <taxon>Hymenoptera</taxon>
        <taxon>Apocrita</taxon>
        <taxon>Aculeata</taxon>
        <taxon>Apoidea</taxon>
        <taxon>Anthophila</taxon>
        <taxon>Apidae</taxon>
        <taxon>Tetragonisca</taxon>
    </lineage>
</organism>
<feature type="region of interest" description="Disordered" evidence="1">
    <location>
        <begin position="69"/>
        <end position="88"/>
    </location>
</feature>